<feature type="non-terminal residue" evidence="2">
    <location>
        <position position="337"/>
    </location>
</feature>
<dbReference type="Pfam" id="PF10551">
    <property type="entry name" value="MULE"/>
    <property type="match status" value="1"/>
</dbReference>
<protein>
    <recommendedName>
        <fullName evidence="1">MULE transposase domain-containing protein</fullName>
    </recommendedName>
</protein>
<gene>
    <name evidence="2" type="ORF">BpHYR1_007447</name>
</gene>
<dbReference type="PANTHER" id="PTHR47718">
    <property type="entry name" value="OS01G0519700 PROTEIN"/>
    <property type="match status" value="1"/>
</dbReference>
<name>A0A3M7R6I2_BRAPC</name>
<dbReference type="OrthoDB" id="119028at2759"/>
<evidence type="ECO:0000313" key="2">
    <source>
        <dbReference type="EMBL" id="RNA19001.1"/>
    </source>
</evidence>
<dbReference type="InterPro" id="IPR018289">
    <property type="entry name" value="MULE_transposase_dom"/>
</dbReference>
<dbReference type="EMBL" id="REGN01004124">
    <property type="protein sequence ID" value="RNA19001.1"/>
    <property type="molecule type" value="Genomic_DNA"/>
</dbReference>
<accession>A0A3M7R6I2</accession>
<evidence type="ECO:0000313" key="3">
    <source>
        <dbReference type="Proteomes" id="UP000276133"/>
    </source>
</evidence>
<keyword evidence="3" id="KW-1185">Reference proteome</keyword>
<proteinExistence type="predicted"/>
<comment type="caution">
    <text evidence="2">The sequence shown here is derived from an EMBL/GenBank/DDBJ whole genome shotgun (WGS) entry which is preliminary data.</text>
</comment>
<organism evidence="2 3">
    <name type="scientific">Brachionus plicatilis</name>
    <name type="common">Marine rotifer</name>
    <name type="synonym">Brachionus muelleri</name>
    <dbReference type="NCBI Taxonomy" id="10195"/>
    <lineage>
        <taxon>Eukaryota</taxon>
        <taxon>Metazoa</taxon>
        <taxon>Spiralia</taxon>
        <taxon>Gnathifera</taxon>
        <taxon>Rotifera</taxon>
        <taxon>Eurotatoria</taxon>
        <taxon>Monogononta</taxon>
        <taxon>Pseudotrocha</taxon>
        <taxon>Ploima</taxon>
        <taxon>Brachionidae</taxon>
        <taxon>Brachionus</taxon>
    </lineage>
</organism>
<reference evidence="2 3" key="1">
    <citation type="journal article" date="2018" name="Sci. Rep.">
        <title>Genomic signatures of local adaptation to the degree of environmental predictability in rotifers.</title>
        <authorList>
            <person name="Franch-Gras L."/>
            <person name="Hahn C."/>
            <person name="Garcia-Roger E.M."/>
            <person name="Carmona M.J."/>
            <person name="Serra M."/>
            <person name="Gomez A."/>
        </authorList>
    </citation>
    <scope>NUCLEOTIDE SEQUENCE [LARGE SCALE GENOMIC DNA]</scope>
    <source>
        <strain evidence="2">HYR1</strain>
    </source>
</reference>
<dbReference type="AlphaFoldDB" id="A0A3M7R6I2"/>
<evidence type="ECO:0000259" key="1">
    <source>
        <dbReference type="Pfam" id="PF10551"/>
    </source>
</evidence>
<dbReference type="Proteomes" id="UP000276133">
    <property type="component" value="Unassembled WGS sequence"/>
</dbReference>
<sequence>MLQEERIECPSIGQLNHFLSNLRRNQHGSKSMTMSELVDFVTPRLQMPLDVDQPFIAGYDAPNIEKRWFRLFITTKRLMSLAVKTKHILADATYKLVYEGYPSLTIGTTDNNKKFHHFGIGITTYEKQEYFAFIFRTVKKTVENVEGVEYEPDTLIADNAPEITNGFKDVFSLKKRVNCWAHVIRNIDSELNRIELTLRQKIRRDILAIQVVDAKEKFDKSIQLLQQKQWCVEGRNGWFEGYLTGKPSTSNGLESSHRAIKDYHNGRLRKRLPLKQCLQEMFNLVSKWSNKHSKVSVIESVGEITEVENSNYLEFYAKPVITTQDWTDAYKWQRLDK</sequence>
<feature type="domain" description="MULE transposase" evidence="1">
    <location>
        <begin position="89"/>
        <end position="186"/>
    </location>
</feature>